<evidence type="ECO:0000313" key="1">
    <source>
        <dbReference type="EMBL" id="ARM71059.1"/>
    </source>
</evidence>
<protein>
    <submittedName>
        <fullName evidence="1">Uncharacterized protein</fullName>
    </submittedName>
</protein>
<organism evidence="1 2">
    <name type="scientific">Vibrio phage pVco-5</name>
    <dbReference type="NCBI Taxonomy" id="1965485"/>
    <lineage>
        <taxon>Viruses</taxon>
        <taxon>Duplodnaviria</taxon>
        <taxon>Heunggongvirae</taxon>
        <taxon>Uroviricota</taxon>
        <taxon>Caudoviricetes</taxon>
        <taxon>Schitoviridae</taxon>
        <taxon>Vicoquintavirus</taxon>
        <taxon>Vicoquintavirus Pvco5</taxon>
    </lineage>
</organism>
<keyword evidence="2" id="KW-1185">Reference proteome</keyword>
<evidence type="ECO:0000313" key="2">
    <source>
        <dbReference type="Proteomes" id="UP000225564"/>
    </source>
</evidence>
<proteinExistence type="predicted"/>
<dbReference type="EMBL" id="KY612839">
    <property type="protein sequence ID" value="ARM71059.1"/>
    <property type="molecule type" value="Genomic_DNA"/>
</dbReference>
<dbReference type="Proteomes" id="UP000225564">
    <property type="component" value="Segment"/>
</dbReference>
<sequence>MNDNQELQMAIDVLVNDFIDSDAPNYKGYRVEDEKSNQQYTIVVHKTGSKLPDEKHFK</sequence>
<name>A0A1W6JUV8_9CAUD</name>
<gene>
    <name evidence="1" type="ORF">pVco5_071</name>
</gene>
<accession>A0A1W6JUV8</accession>
<reference evidence="1 2" key="1">
    <citation type="submission" date="2017-02" db="EMBL/GenBank/DDBJ databases">
        <title>Comeplete genome sequence of Bacteriophage pVco-5, that infects Vibrio corallilyticus.</title>
        <authorList>
            <person name="Kim H.J."/>
            <person name="Park S.C."/>
        </authorList>
    </citation>
    <scope>NUCLEOTIDE SEQUENCE [LARGE SCALE GENOMIC DNA]</scope>
</reference>